<dbReference type="EMBL" id="LN856546">
    <property type="protein sequence ID" value="CRZ22622.1"/>
    <property type="molecule type" value="Genomic_DNA"/>
</dbReference>
<evidence type="ECO:0000313" key="1">
    <source>
        <dbReference type="EMBL" id="CRZ22622.1"/>
    </source>
</evidence>
<proteinExistence type="predicted"/>
<accession>A0A0H5SFA1</accession>
<evidence type="ECO:0000313" key="2">
    <source>
        <dbReference type="WormBase" id="Bm1758"/>
    </source>
</evidence>
<protein>
    <submittedName>
        <fullName evidence="1">Bm1758</fullName>
    </submittedName>
</protein>
<organism evidence="1">
    <name type="scientific">Brugia malayi</name>
    <name type="common">Filarial nematode worm</name>
    <dbReference type="NCBI Taxonomy" id="6279"/>
    <lineage>
        <taxon>Eukaryota</taxon>
        <taxon>Metazoa</taxon>
        <taxon>Ecdysozoa</taxon>
        <taxon>Nematoda</taxon>
        <taxon>Chromadorea</taxon>
        <taxon>Rhabditida</taxon>
        <taxon>Spirurina</taxon>
        <taxon>Spiruromorpha</taxon>
        <taxon>Filarioidea</taxon>
        <taxon>Onchocercidae</taxon>
        <taxon>Brugia</taxon>
    </lineage>
</organism>
<name>A0A0H5SFA1_BRUMA</name>
<gene>
    <name evidence="2" type="primary">bma-emc-5</name>
    <name evidence="1 2" type="ORF">Bm1758</name>
    <name evidence="1" type="ORF">BM_Bm1758</name>
</gene>
<dbReference type="AlphaFoldDB" id="A0A0H5SFA1"/>
<sequence>MMSYHDLAVQYIYIKHYKSFNANYSTNDNLKFSILIFSLKHYPASSGEV</sequence>
<reference evidence="1" key="1">
    <citation type="journal article" date="2007" name="Science">
        <title>Draft genome of the filarial nematode parasite Brugia malayi.</title>
        <authorList>
            <person name="Ghedin E."/>
            <person name="Wang S."/>
            <person name="Spiro D."/>
            <person name="Caler E."/>
            <person name="Zhao Q."/>
            <person name="Crabtree J."/>
            <person name="Allen J.E."/>
            <person name="Delcher A.L."/>
            <person name="Guiliano D.B."/>
            <person name="Miranda-Saavedra D."/>
            <person name="Angiuoli S.V."/>
            <person name="Creasy T."/>
            <person name="Amedeo P."/>
            <person name="Haas B."/>
            <person name="El-Sayed N.M."/>
            <person name="Wortman J.R."/>
            <person name="Feldblyum T."/>
            <person name="Tallon L."/>
            <person name="Schatz M."/>
            <person name="Shumway M."/>
            <person name="Koo H."/>
            <person name="Salzberg S.L."/>
            <person name="Schobel S."/>
            <person name="Pertea M."/>
            <person name="Pop M."/>
            <person name="White O."/>
            <person name="Barton G.J."/>
            <person name="Carlow C.K."/>
            <person name="Crawford M.J."/>
            <person name="Daub J."/>
            <person name="Dimmic M.W."/>
            <person name="Estes C.F."/>
            <person name="Foster J.M."/>
            <person name="Ganatra M."/>
            <person name="Gregory W.F."/>
            <person name="Johnson N.M."/>
            <person name="Jin J."/>
            <person name="Komuniecki R."/>
            <person name="Korf I."/>
            <person name="Kumar S."/>
            <person name="Laney S."/>
            <person name="Li B.W."/>
            <person name="Li W."/>
            <person name="Lindblom T.H."/>
            <person name="Lustigman S."/>
            <person name="Ma D."/>
            <person name="Maina C.V."/>
            <person name="Martin D.M."/>
            <person name="McCarter J.P."/>
            <person name="McReynolds L."/>
            <person name="Mitreva M."/>
            <person name="Nutman T.B."/>
            <person name="Parkinson J."/>
            <person name="Peregrin-Alvarez J.M."/>
            <person name="Poole C."/>
            <person name="Ren Q."/>
            <person name="Saunders L."/>
            <person name="Sluder A.E."/>
            <person name="Smith K."/>
            <person name="Stanke M."/>
            <person name="Unnasch T.R."/>
            <person name="Ware J."/>
            <person name="Wei A.D."/>
            <person name="Weil G."/>
            <person name="Williams D.J."/>
            <person name="Zhang Y."/>
            <person name="Williams S.A."/>
            <person name="Fraser-Liggett C."/>
            <person name="Slatko B."/>
            <person name="Blaxter M.L."/>
            <person name="Scott A.L."/>
        </authorList>
    </citation>
    <scope>NUCLEOTIDE SEQUENCE</scope>
    <source>
        <strain evidence="1">FR3</strain>
    </source>
</reference>
<reference evidence="1" key="2">
    <citation type="submission" date="2012-12" db="EMBL/GenBank/DDBJ databases">
        <authorList>
            <person name="Gao Y.W."/>
            <person name="Fan S.T."/>
            <person name="Sun H.T."/>
            <person name="Wang Z."/>
            <person name="Gao X.L."/>
            <person name="Li Y.G."/>
            <person name="Wang T.C."/>
            <person name="Zhang K."/>
            <person name="Xu W.W."/>
            <person name="Yu Z.J."/>
            <person name="Xia X.Z."/>
        </authorList>
    </citation>
    <scope>NUCLEOTIDE SEQUENCE</scope>
    <source>
        <strain evidence="1">FR3</strain>
    </source>
</reference>
<dbReference type="WormBase" id="Bm1758">
    <property type="protein sequence ID" value="BM43538"/>
    <property type="gene ID" value="WBGene00222019"/>
    <property type="gene designation" value="Bma-emc-5"/>
</dbReference>